<dbReference type="SUPFAM" id="SSF52540">
    <property type="entry name" value="P-loop containing nucleoside triphosphate hydrolases"/>
    <property type="match status" value="1"/>
</dbReference>
<proteinExistence type="inferred from homology"/>
<evidence type="ECO:0000256" key="1">
    <source>
        <dbReference type="ARBA" id="ARBA00009924"/>
    </source>
</evidence>
<keyword evidence="2" id="KW-0808">Transferase</keyword>
<dbReference type="Pfam" id="PF03976">
    <property type="entry name" value="PPK2"/>
    <property type="match status" value="1"/>
</dbReference>
<dbReference type="InterPro" id="IPR027417">
    <property type="entry name" value="P-loop_NTPase"/>
</dbReference>
<gene>
    <name evidence="5" type="ORF">GOQ30_02570</name>
</gene>
<organism evidence="5 6">
    <name type="scientific">Flavobacterium profundi</name>
    <dbReference type="NCBI Taxonomy" id="1774945"/>
    <lineage>
        <taxon>Bacteria</taxon>
        <taxon>Pseudomonadati</taxon>
        <taxon>Bacteroidota</taxon>
        <taxon>Flavobacteriia</taxon>
        <taxon>Flavobacteriales</taxon>
        <taxon>Flavobacteriaceae</taxon>
        <taxon>Flavobacterium</taxon>
    </lineage>
</organism>
<evidence type="ECO:0000313" key="6">
    <source>
        <dbReference type="Proteomes" id="UP000431264"/>
    </source>
</evidence>
<evidence type="ECO:0000256" key="2">
    <source>
        <dbReference type="ARBA" id="ARBA00022679"/>
    </source>
</evidence>
<protein>
    <submittedName>
        <fullName evidence="5">Polyphosphate kinase</fullName>
    </submittedName>
</protein>
<sequence length="243" mass="28852">MNTLNDISVEPVNNLSKDVAKEALKKLRKELFELQNKFYADGRFALLIILQGMDTSGKDGTIRHVFSSMNPQGVQVKSFKKPTEEELSHDFLWRVYSHVPPKGVIQIFNRSYYEDIIMPIIENKSSDKMMIHRCKLIKNLEEHFEQNNITVIKMFLHISKEEQEKRIKERLTKPHKRWKYSKEDTNVAKLWHKYQTAYNSIINNCDSPDWNIIPANKKWYRNYQVAKILTEHLKNLNLKYPNN</sequence>
<comment type="similarity">
    <text evidence="1">Belongs to the polyphosphate kinase 2 (PPK2) family. Class I subfamily.</text>
</comment>
<feature type="domain" description="Polyphosphate kinase-2-related" evidence="4">
    <location>
        <begin position="15"/>
        <end position="237"/>
    </location>
</feature>
<evidence type="ECO:0000256" key="3">
    <source>
        <dbReference type="ARBA" id="ARBA00022777"/>
    </source>
</evidence>
<dbReference type="InterPro" id="IPR022300">
    <property type="entry name" value="PPK2-rel_1"/>
</dbReference>
<keyword evidence="6" id="KW-1185">Reference proteome</keyword>
<evidence type="ECO:0000313" key="5">
    <source>
        <dbReference type="EMBL" id="MVO08048.1"/>
    </source>
</evidence>
<dbReference type="GO" id="GO:0006797">
    <property type="term" value="P:polyphosphate metabolic process"/>
    <property type="evidence" value="ECO:0007669"/>
    <property type="project" value="InterPro"/>
</dbReference>
<dbReference type="GO" id="GO:0008976">
    <property type="term" value="F:polyphosphate kinase activity"/>
    <property type="evidence" value="ECO:0007669"/>
    <property type="project" value="InterPro"/>
</dbReference>
<dbReference type="Proteomes" id="UP000431264">
    <property type="component" value="Unassembled WGS sequence"/>
</dbReference>
<dbReference type="NCBIfam" id="TIGR03709">
    <property type="entry name" value="PPK2_rel_1"/>
    <property type="match status" value="1"/>
</dbReference>
<dbReference type="InterPro" id="IPR016898">
    <property type="entry name" value="Polyphosphate_phosphotransfera"/>
</dbReference>
<dbReference type="PANTHER" id="PTHR34383">
    <property type="entry name" value="POLYPHOSPHATE:AMP PHOSPHOTRANSFERASE-RELATED"/>
    <property type="match status" value="1"/>
</dbReference>
<dbReference type="AlphaFoldDB" id="A0A6I4IES4"/>
<dbReference type="RefSeq" id="WP_140996427.1">
    <property type="nucleotide sequence ID" value="NZ_VDCZ01000001.1"/>
</dbReference>
<dbReference type="EMBL" id="WQLW01000001">
    <property type="protein sequence ID" value="MVO08048.1"/>
    <property type="molecule type" value="Genomic_DNA"/>
</dbReference>
<comment type="caution">
    <text evidence="5">The sequence shown here is derived from an EMBL/GenBank/DDBJ whole genome shotgun (WGS) entry which is preliminary data.</text>
</comment>
<dbReference type="PIRSF" id="PIRSF028756">
    <property type="entry name" value="PPK2_prd"/>
    <property type="match status" value="1"/>
</dbReference>
<accession>A0A6I4IES4</accession>
<dbReference type="OrthoDB" id="9775224at2"/>
<dbReference type="PANTHER" id="PTHR34383:SF3">
    <property type="entry name" value="POLYPHOSPHATE:AMP PHOSPHOTRANSFERASE"/>
    <property type="match status" value="1"/>
</dbReference>
<dbReference type="Gene3D" id="3.40.50.300">
    <property type="entry name" value="P-loop containing nucleotide triphosphate hydrolases"/>
    <property type="match status" value="1"/>
</dbReference>
<reference evidence="6" key="1">
    <citation type="submission" date="2019-05" db="EMBL/GenBank/DDBJ databases">
        <title>Flavobacterium profundi sp. nov., isolated from a deep-sea seamount.</title>
        <authorList>
            <person name="Zhang D.-C."/>
        </authorList>
    </citation>
    <scope>NUCLEOTIDE SEQUENCE [LARGE SCALE GENOMIC DNA]</scope>
    <source>
        <strain evidence="6">TP390</strain>
    </source>
</reference>
<name>A0A6I4IES4_9FLAO</name>
<keyword evidence="3 5" id="KW-0418">Kinase</keyword>
<evidence type="ECO:0000259" key="4">
    <source>
        <dbReference type="Pfam" id="PF03976"/>
    </source>
</evidence>
<dbReference type="InterPro" id="IPR022488">
    <property type="entry name" value="PPK2-related"/>
</dbReference>